<organism evidence="1 2">
    <name type="scientific">Ancylostoma ceylanicum</name>
    <dbReference type="NCBI Taxonomy" id="53326"/>
    <lineage>
        <taxon>Eukaryota</taxon>
        <taxon>Metazoa</taxon>
        <taxon>Ecdysozoa</taxon>
        <taxon>Nematoda</taxon>
        <taxon>Chromadorea</taxon>
        <taxon>Rhabditida</taxon>
        <taxon>Rhabditina</taxon>
        <taxon>Rhabditomorpha</taxon>
        <taxon>Strongyloidea</taxon>
        <taxon>Ancylostomatidae</taxon>
        <taxon>Ancylostomatinae</taxon>
        <taxon>Ancylostoma</taxon>
    </lineage>
</organism>
<dbReference type="Proteomes" id="UP000024635">
    <property type="component" value="Unassembled WGS sequence"/>
</dbReference>
<comment type="caution">
    <text evidence="1">The sequence shown here is derived from an EMBL/GenBank/DDBJ whole genome shotgun (WGS) entry which is preliminary data.</text>
</comment>
<proteinExistence type="predicted"/>
<accession>A0A016W959</accession>
<dbReference type="AlphaFoldDB" id="A0A016W959"/>
<sequence>MTSKVLCALGVEARPTEIYRMGDYSEGKVRLIKCVSPSERFFHKALRNAPTLRNLRGFDRIYIRRSMTREEREKDKDLRRQAHELNAKGLNGNKIYVVYRNQIVKVSDIPKIKATTSKNH</sequence>
<evidence type="ECO:0000313" key="1">
    <source>
        <dbReference type="EMBL" id="EYC36126.1"/>
    </source>
</evidence>
<dbReference type="EMBL" id="JARK01000530">
    <property type="protein sequence ID" value="EYC36126.1"/>
    <property type="molecule type" value="Genomic_DNA"/>
</dbReference>
<dbReference type="STRING" id="53326.A0A016W959"/>
<keyword evidence="2" id="KW-1185">Reference proteome</keyword>
<name>A0A016W959_9BILA</name>
<gene>
    <name evidence="1" type="primary">Acey_s0930.g3090</name>
    <name evidence="1" type="ORF">Y032_0930g3090</name>
</gene>
<dbReference type="OrthoDB" id="5865895at2759"/>
<protein>
    <submittedName>
        <fullName evidence="1">Uncharacterized protein</fullName>
    </submittedName>
</protein>
<reference evidence="2" key="1">
    <citation type="journal article" date="2015" name="Nat. Genet.">
        <title>The genome and transcriptome of the zoonotic hookworm Ancylostoma ceylanicum identify infection-specific gene families.</title>
        <authorList>
            <person name="Schwarz E.M."/>
            <person name="Hu Y."/>
            <person name="Antoshechkin I."/>
            <person name="Miller M.M."/>
            <person name="Sternberg P.W."/>
            <person name="Aroian R.V."/>
        </authorList>
    </citation>
    <scope>NUCLEOTIDE SEQUENCE</scope>
    <source>
        <strain evidence="2">HY135</strain>
    </source>
</reference>
<evidence type="ECO:0000313" key="2">
    <source>
        <dbReference type="Proteomes" id="UP000024635"/>
    </source>
</evidence>